<accession>A0AA86SYR4</accession>
<dbReference type="Proteomes" id="UP001189624">
    <property type="component" value="Chromosome 6"/>
</dbReference>
<sequence length="71" mass="7917">MPRLILSLAVNIWIPIIKNVGLVAIPTYRPKVVSPAYRPKAVGIAYRPRVVDPVYQPRVVDPAPLQVLFSI</sequence>
<evidence type="ECO:0000313" key="2">
    <source>
        <dbReference type="Proteomes" id="UP001189624"/>
    </source>
</evidence>
<reference evidence="1" key="1">
    <citation type="submission" date="2023-10" db="EMBL/GenBank/DDBJ databases">
        <authorList>
            <person name="Domelevo Entfellner J.-B."/>
        </authorList>
    </citation>
    <scope>NUCLEOTIDE SEQUENCE</scope>
</reference>
<protein>
    <submittedName>
        <fullName evidence="1">Uncharacterized protein</fullName>
    </submittedName>
</protein>
<keyword evidence="2" id="KW-1185">Reference proteome</keyword>
<evidence type="ECO:0000313" key="1">
    <source>
        <dbReference type="EMBL" id="CAJ1964565.1"/>
    </source>
</evidence>
<dbReference type="EMBL" id="OY731403">
    <property type="protein sequence ID" value="CAJ1964565.1"/>
    <property type="molecule type" value="Genomic_DNA"/>
</dbReference>
<dbReference type="AlphaFoldDB" id="A0AA86SYR4"/>
<gene>
    <name evidence="1" type="ORF">AYBTSS11_LOCUS20384</name>
</gene>
<proteinExistence type="predicted"/>
<organism evidence="1 2">
    <name type="scientific">Sphenostylis stenocarpa</name>
    <dbReference type="NCBI Taxonomy" id="92480"/>
    <lineage>
        <taxon>Eukaryota</taxon>
        <taxon>Viridiplantae</taxon>
        <taxon>Streptophyta</taxon>
        <taxon>Embryophyta</taxon>
        <taxon>Tracheophyta</taxon>
        <taxon>Spermatophyta</taxon>
        <taxon>Magnoliopsida</taxon>
        <taxon>eudicotyledons</taxon>
        <taxon>Gunneridae</taxon>
        <taxon>Pentapetalae</taxon>
        <taxon>rosids</taxon>
        <taxon>fabids</taxon>
        <taxon>Fabales</taxon>
        <taxon>Fabaceae</taxon>
        <taxon>Papilionoideae</taxon>
        <taxon>50 kb inversion clade</taxon>
        <taxon>NPAAA clade</taxon>
        <taxon>indigoferoid/millettioid clade</taxon>
        <taxon>Phaseoleae</taxon>
        <taxon>Sphenostylis</taxon>
    </lineage>
</organism>
<dbReference type="Gramene" id="rna-AYBTSS11_LOCUS20384">
    <property type="protein sequence ID" value="CAJ1964565.1"/>
    <property type="gene ID" value="gene-AYBTSS11_LOCUS20384"/>
</dbReference>
<name>A0AA86SYR4_9FABA</name>